<dbReference type="Pfam" id="PF01230">
    <property type="entry name" value="HIT"/>
    <property type="match status" value="1"/>
</dbReference>
<evidence type="ECO:0000256" key="2">
    <source>
        <dbReference type="PIRSR" id="PIRSR601310-3"/>
    </source>
</evidence>
<dbReference type="SUPFAM" id="SSF54197">
    <property type="entry name" value="HIT-like"/>
    <property type="match status" value="1"/>
</dbReference>
<sequence>MKTVFEMIIDGDIPSVKLYEDDVCLVILDINPIQKGHALVISKKPYPRFTESPCQELSHMMEVAKKVDLKMREALKAEGTNIMINNDPASGQEVPHLHIHVIPRYKDDGKGFILNKDKYSEGEINQFGEKLCLK</sequence>
<dbReference type="RefSeq" id="WP_154424630.1">
    <property type="nucleotide sequence ID" value="NZ_VUNN01000003.1"/>
</dbReference>
<dbReference type="Gene3D" id="3.30.428.10">
    <property type="entry name" value="HIT-like"/>
    <property type="match status" value="1"/>
</dbReference>
<evidence type="ECO:0000256" key="3">
    <source>
        <dbReference type="PROSITE-ProRule" id="PRU00464"/>
    </source>
</evidence>
<dbReference type="GO" id="GO:0009117">
    <property type="term" value="P:nucleotide metabolic process"/>
    <property type="evidence" value="ECO:0007669"/>
    <property type="project" value="TreeGrafter"/>
</dbReference>
<dbReference type="GO" id="GO:0003824">
    <property type="term" value="F:catalytic activity"/>
    <property type="evidence" value="ECO:0007669"/>
    <property type="project" value="InterPro"/>
</dbReference>
<organism evidence="5 6">
    <name type="scientific">Bullifex porci</name>
    <dbReference type="NCBI Taxonomy" id="2606638"/>
    <lineage>
        <taxon>Bacteria</taxon>
        <taxon>Pseudomonadati</taxon>
        <taxon>Spirochaetota</taxon>
        <taxon>Spirochaetia</taxon>
        <taxon>Spirochaetales</taxon>
        <taxon>Spirochaetaceae</taxon>
        <taxon>Bullifex</taxon>
    </lineage>
</organism>
<dbReference type="PROSITE" id="PS00892">
    <property type="entry name" value="HIT_1"/>
    <property type="match status" value="1"/>
</dbReference>
<comment type="caution">
    <text evidence="5">The sequence shown here is derived from an EMBL/GenBank/DDBJ whole genome shotgun (WGS) entry which is preliminary data.</text>
</comment>
<proteinExistence type="predicted"/>
<dbReference type="InterPro" id="IPR036265">
    <property type="entry name" value="HIT-like_sf"/>
</dbReference>
<evidence type="ECO:0000313" key="5">
    <source>
        <dbReference type="EMBL" id="MSU05733.1"/>
    </source>
</evidence>
<dbReference type="InterPro" id="IPR011146">
    <property type="entry name" value="HIT-like"/>
</dbReference>
<dbReference type="PROSITE" id="PS51084">
    <property type="entry name" value="HIT_2"/>
    <property type="match status" value="1"/>
</dbReference>
<accession>A0A7X2PC36</accession>
<dbReference type="Proteomes" id="UP000460549">
    <property type="component" value="Unassembled WGS sequence"/>
</dbReference>
<gene>
    <name evidence="5" type="ORF">FYJ80_02925</name>
</gene>
<reference evidence="5 6" key="1">
    <citation type="submission" date="2019-08" db="EMBL/GenBank/DDBJ databases">
        <title>In-depth cultivation of the pig gut microbiome towards novel bacterial diversity and tailored functional studies.</title>
        <authorList>
            <person name="Wylensek D."/>
            <person name="Hitch T.C.A."/>
            <person name="Clavel T."/>
        </authorList>
    </citation>
    <scope>NUCLEOTIDE SEQUENCE [LARGE SCALE GENOMIC DNA]</scope>
    <source>
        <strain evidence="5 6">NM-380-WT-3C1</strain>
    </source>
</reference>
<feature type="short sequence motif" description="Histidine triad motif" evidence="2 3">
    <location>
        <begin position="96"/>
        <end position="100"/>
    </location>
</feature>
<feature type="domain" description="HIT" evidence="4">
    <location>
        <begin position="4"/>
        <end position="111"/>
    </location>
</feature>
<evidence type="ECO:0000259" key="4">
    <source>
        <dbReference type="PROSITE" id="PS51084"/>
    </source>
</evidence>
<dbReference type="AlphaFoldDB" id="A0A7X2PC36"/>
<dbReference type="EMBL" id="VUNN01000003">
    <property type="protein sequence ID" value="MSU05733.1"/>
    <property type="molecule type" value="Genomic_DNA"/>
</dbReference>
<dbReference type="InterPro" id="IPR019808">
    <property type="entry name" value="Histidine_triad_CS"/>
</dbReference>
<evidence type="ECO:0000313" key="6">
    <source>
        <dbReference type="Proteomes" id="UP000460549"/>
    </source>
</evidence>
<dbReference type="PRINTS" id="PR00332">
    <property type="entry name" value="HISTRIAD"/>
</dbReference>
<dbReference type="InterPro" id="IPR001310">
    <property type="entry name" value="Histidine_triad_HIT"/>
</dbReference>
<dbReference type="PANTHER" id="PTHR46648">
    <property type="entry name" value="HIT FAMILY PROTEIN 1"/>
    <property type="match status" value="1"/>
</dbReference>
<name>A0A7X2PC36_9SPIO</name>
<evidence type="ECO:0000256" key="1">
    <source>
        <dbReference type="PIRSR" id="PIRSR601310-1"/>
    </source>
</evidence>
<protein>
    <submittedName>
        <fullName evidence="5">HIT family protein</fullName>
    </submittedName>
</protein>
<feature type="active site" description="Tele-AMP-histidine intermediate" evidence="1">
    <location>
        <position position="98"/>
    </location>
</feature>
<dbReference type="PANTHER" id="PTHR46648:SF1">
    <property type="entry name" value="ADENOSINE 5'-MONOPHOSPHORAMIDASE HNT1"/>
    <property type="match status" value="1"/>
</dbReference>
<keyword evidence="6" id="KW-1185">Reference proteome</keyword>